<dbReference type="InterPro" id="IPR028939">
    <property type="entry name" value="P5C_Rdtase_cat_N"/>
</dbReference>
<comment type="pathway">
    <text evidence="4 7">Amino-acid biosynthesis; L-proline biosynthesis; L-proline from L-glutamate 5-semialdehyde: step 1/1.</text>
</comment>
<name>A0A3R8LMZ1_9BURK</name>
<sequence>MGLNALFLGYGRMGAALGEAWLTAGLVDGIDAVDPLRAQDVKARIYRQAADLPATRYDLVVMAVKPAMAREALSALPASQLEKATVMSVMAGVSIDTLRAALPVQRPVVRSMPNTPVMVRQGCVGLYAGNDVSSTLRDTLTRLLNAVGRAFWVQNEDQLHAVTAISGSGPAYYHLFSEALADAAVQLGLPRDLARQLAAQTALGAATLQAQEGADFAELRQAVTSPNGTTHAAIEAFEAGHALRRLVHEAAEQARKRSVELAGG</sequence>
<comment type="function">
    <text evidence="4">Catalyzes the reduction of 1-pyrroline-5-carboxylate (PCA) to L-proline.</text>
</comment>
<comment type="subcellular location">
    <subcellularLocation>
        <location evidence="4">Cytoplasm</location>
    </subcellularLocation>
</comment>
<dbReference type="InterPro" id="IPR000304">
    <property type="entry name" value="Pyrroline-COOH_reductase"/>
</dbReference>
<dbReference type="PANTHER" id="PTHR11645:SF0">
    <property type="entry name" value="PYRROLINE-5-CARBOXYLATE REDUCTASE 3"/>
    <property type="match status" value="1"/>
</dbReference>
<feature type="binding site" evidence="6">
    <location>
        <begin position="8"/>
        <end position="13"/>
    </location>
    <ligand>
        <name>NADP(+)</name>
        <dbReference type="ChEBI" id="CHEBI:58349"/>
    </ligand>
</feature>
<dbReference type="Proteomes" id="UP000270261">
    <property type="component" value="Unassembled WGS sequence"/>
</dbReference>
<dbReference type="GO" id="GO:0004735">
    <property type="term" value="F:pyrroline-5-carboxylate reductase activity"/>
    <property type="evidence" value="ECO:0007669"/>
    <property type="project" value="UniProtKB-UniRule"/>
</dbReference>
<evidence type="ECO:0000259" key="8">
    <source>
        <dbReference type="Pfam" id="PF03807"/>
    </source>
</evidence>
<keyword evidence="4 7" id="KW-0028">Amino-acid biosynthesis</keyword>
<proteinExistence type="inferred from homology"/>
<evidence type="ECO:0000256" key="7">
    <source>
        <dbReference type="RuleBase" id="RU003903"/>
    </source>
</evidence>
<keyword evidence="2 4" id="KW-0521">NADP</keyword>
<dbReference type="Gene3D" id="3.40.50.720">
    <property type="entry name" value="NAD(P)-binding Rossmann-like Domain"/>
    <property type="match status" value="1"/>
</dbReference>
<keyword evidence="3 4" id="KW-0560">Oxidoreductase</keyword>
<dbReference type="OrthoDB" id="9805754at2"/>
<evidence type="ECO:0000256" key="1">
    <source>
        <dbReference type="ARBA" id="ARBA00005525"/>
    </source>
</evidence>
<evidence type="ECO:0000313" key="10">
    <source>
        <dbReference type="EMBL" id="RRN44381.1"/>
    </source>
</evidence>
<feature type="domain" description="Pyrroline-5-carboxylate reductase dimerisation" evidence="9">
    <location>
        <begin position="156"/>
        <end position="261"/>
    </location>
</feature>
<dbReference type="Pfam" id="PF14748">
    <property type="entry name" value="P5CR_dimer"/>
    <property type="match status" value="1"/>
</dbReference>
<dbReference type="Gene3D" id="1.10.3730.10">
    <property type="entry name" value="ProC C-terminal domain-like"/>
    <property type="match status" value="1"/>
</dbReference>
<dbReference type="PROSITE" id="PS00521">
    <property type="entry name" value="P5CR"/>
    <property type="match status" value="1"/>
</dbReference>
<evidence type="ECO:0000256" key="6">
    <source>
        <dbReference type="PIRSR" id="PIRSR000193-1"/>
    </source>
</evidence>
<dbReference type="InterPro" id="IPR053790">
    <property type="entry name" value="P5CR-like_CS"/>
</dbReference>
<keyword evidence="11" id="KW-1185">Reference proteome</keyword>
<comment type="catalytic activity">
    <reaction evidence="4 7">
        <text>L-proline + NADP(+) = (S)-1-pyrroline-5-carboxylate + NADPH + 2 H(+)</text>
        <dbReference type="Rhea" id="RHEA:14109"/>
        <dbReference type="ChEBI" id="CHEBI:15378"/>
        <dbReference type="ChEBI" id="CHEBI:17388"/>
        <dbReference type="ChEBI" id="CHEBI:57783"/>
        <dbReference type="ChEBI" id="CHEBI:58349"/>
        <dbReference type="ChEBI" id="CHEBI:60039"/>
        <dbReference type="EC" id="1.5.1.2"/>
    </reaction>
</comment>
<protein>
    <recommendedName>
        <fullName evidence="4 5">Pyrroline-5-carboxylate reductase</fullName>
        <shortName evidence="4">P5C reductase</shortName>
        <shortName evidence="4">P5CR</shortName>
        <ecNumber evidence="4 5">1.5.1.2</ecNumber>
    </recommendedName>
    <alternativeName>
        <fullName evidence="4">PCA reductase</fullName>
    </alternativeName>
</protein>
<dbReference type="SUPFAM" id="SSF48179">
    <property type="entry name" value="6-phosphogluconate dehydrogenase C-terminal domain-like"/>
    <property type="match status" value="1"/>
</dbReference>
<dbReference type="PIRSF" id="PIRSF000193">
    <property type="entry name" value="Pyrrol-5-carb_rd"/>
    <property type="match status" value="1"/>
</dbReference>
<keyword evidence="4 7" id="KW-0641">Proline biosynthesis</keyword>
<dbReference type="SUPFAM" id="SSF51735">
    <property type="entry name" value="NAD(P)-binding Rossmann-fold domains"/>
    <property type="match status" value="1"/>
</dbReference>
<comment type="caution">
    <text evidence="10">The sequence shown here is derived from an EMBL/GenBank/DDBJ whole genome shotgun (WGS) entry which is preliminary data.</text>
</comment>
<dbReference type="GO" id="GO:0055129">
    <property type="term" value="P:L-proline biosynthetic process"/>
    <property type="evidence" value="ECO:0007669"/>
    <property type="project" value="UniProtKB-UniRule"/>
</dbReference>
<gene>
    <name evidence="4" type="primary">proC</name>
    <name evidence="10" type="ORF">EHV23_13795</name>
</gene>
<comment type="similarity">
    <text evidence="1 4 7">Belongs to the pyrroline-5-carboxylate reductase family.</text>
</comment>
<reference evidence="10 11" key="1">
    <citation type="submission" date="2018-11" db="EMBL/GenBank/DDBJ databases">
        <title>Genome sequencing of Lautropia sp. KCOM 2505 (= ChDC F240).</title>
        <authorList>
            <person name="Kook J.-K."/>
            <person name="Park S.-N."/>
            <person name="Lim Y.K."/>
        </authorList>
    </citation>
    <scope>NUCLEOTIDE SEQUENCE [LARGE SCALE GENOMIC DNA]</scope>
    <source>
        <strain evidence="10 11">KCOM 2505</strain>
    </source>
</reference>
<dbReference type="RefSeq" id="WP_125096574.1">
    <property type="nucleotide sequence ID" value="NZ_RRUE01000002.1"/>
</dbReference>
<dbReference type="NCBIfam" id="TIGR00112">
    <property type="entry name" value="proC"/>
    <property type="match status" value="1"/>
</dbReference>
<dbReference type="EMBL" id="RRUE01000002">
    <property type="protein sequence ID" value="RRN44381.1"/>
    <property type="molecule type" value="Genomic_DNA"/>
</dbReference>
<evidence type="ECO:0000259" key="9">
    <source>
        <dbReference type="Pfam" id="PF14748"/>
    </source>
</evidence>
<dbReference type="PANTHER" id="PTHR11645">
    <property type="entry name" value="PYRROLINE-5-CARBOXYLATE REDUCTASE"/>
    <property type="match status" value="1"/>
</dbReference>
<evidence type="ECO:0000256" key="4">
    <source>
        <dbReference type="HAMAP-Rule" id="MF_01925"/>
    </source>
</evidence>
<organism evidence="10 11">
    <name type="scientific">Lautropia dentalis</name>
    <dbReference type="NCBI Taxonomy" id="2490857"/>
    <lineage>
        <taxon>Bacteria</taxon>
        <taxon>Pseudomonadati</taxon>
        <taxon>Pseudomonadota</taxon>
        <taxon>Betaproteobacteria</taxon>
        <taxon>Burkholderiales</taxon>
        <taxon>Burkholderiaceae</taxon>
        <taxon>Lautropia</taxon>
    </lineage>
</organism>
<keyword evidence="4" id="KW-0963">Cytoplasm</keyword>
<feature type="domain" description="Pyrroline-5-carboxylate reductase catalytic N-terminal" evidence="8">
    <location>
        <begin position="7"/>
        <end position="92"/>
    </location>
</feature>
<dbReference type="InterPro" id="IPR008927">
    <property type="entry name" value="6-PGluconate_DH-like_C_sf"/>
</dbReference>
<dbReference type="Pfam" id="PF03807">
    <property type="entry name" value="F420_oxidored"/>
    <property type="match status" value="1"/>
</dbReference>
<comment type="catalytic activity">
    <reaction evidence="4">
        <text>L-proline + NAD(+) = (S)-1-pyrroline-5-carboxylate + NADH + 2 H(+)</text>
        <dbReference type="Rhea" id="RHEA:14105"/>
        <dbReference type="ChEBI" id="CHEBI:15378"/>
        <dbReference type="ChEBI" id="CHEBI:17388"/>
        <dbReference type="ChEBI" id="CHEBI:57540"/>
        <dbReference type="ChEBI" id="CHEBI:57945"/>
        <dbReference type="ChEBI" id="CHEBI:60039"/>
        <dbReference type="EC" id="1.5.1.2"/>
    </reaction>
</comment>
<feature type="binding site" evidence="6">
    <location>
        <begin position="63"/>
        <end position="66"/>
    </location>
    <ligand>
        <name>NADP(+)</name>
        <dbReference type="ChEBI" id="CHEBI:58349"/>
    </ligand>
</feature>
<accession>A0A3R8LMZ1</accession>
<dbReference type="AlphaFoldDB" id="A0A3R8LMZ1"/>
<dbReference type="EC" id="1.5.1.2" evidence="4 5"/>
<evidence type="ECO:0000256" key="3">
    <source>
        <dbReference type="ARBA" id="ARBA00023002"/>
    </source>
</evidence>
<dbReference type="InterPro" id="IPR029036">
    <property type="entry name" value="P5CR_dimer"/>
</dbReference>
<dbReference type="GO" id="GO:0005737">
    <property type="term" value="C:cytoplasm"/>
    <property type="evidence" value="ECO:0007669"/>
    <property type="project" value="UniProtKB-SubCell"/>
</dbReference>
<evidence type="ECO:0000313" key="11">
    <source>
        <dbReference type="Proteomes" id="UP000270261"/>
    </source>
</evidence>
<dbReference type="UniPathway" id="UPA00098">
    <property type="reaction ID" value="UER00361"/>
</dbReference>
<dbReference type="FunFam" id="1.10.3730.10:FF:000001">
    <property type="entry name" value="Pyrroline-5-carboxylate reductase"/>
    <property type="match status" value="1"/>
</dbReference>
<evidence type="ECO:0000256" key="2">
    <source>
        <dbReference type="ARBA" id="ARBA00022857"/>
    </source>
</evidence>
<dbReference type="InterPro" id="IPR036291">
    <property type="entry name" value="NAD(P)-bd_dom_sf"/>
</dbReference>
<evidence type="ECO:0000256" key="5">
    <source>
        <dbReference type="NCBIfam" id="TIGR00112"/>
    </source>
</evidence>
<dbReference type="HAMAP" id="MF_01925">
    <property type="entry name" value="P5C_reductase"/>
    <property type="match status" value="1"/>
</dbReference>